<dbReference type="EMBL" id="BSYB01000027">
    <property type="protein sequence ID" value="GMG48180.1"/>
    <property type="molecule type" value="Genomic_DNA"/>
</dbReference>
<sequence>MEAAEYAGFFTLVDHGILKEEIEAQFSISKTFFDLPAETKGKTPHDPKTNNGWEYMVSLPTILLGSELVDIYSPGIGSVASQHRYIRPEGVTLAPTQFRLAK</sequence>
<organism evidence="2 3">
    <name type="scientific">Aspergillus oryzae var. brunneus</name>
    <dbReference type="NCBI Taxonomy" id="332754"/>
    <lineage>
        <taxon>Eukaryota</taxon>
        <taxon>Fungi</taxon>
        <taxon>Dikarya</taxon>
        <taxon>Ascomycota</taxon>
        <taxon>Pezizomycotina</taxon>
        <taxon>Eurotiomycetes</taxon>
        <taxon>Eurotiomycetidae</taxon>
        <taxon>Eurotiales</taxon>
        <taxon>Aspergillaceae</taxon>
        <taxon>Aspergillus</taxon>
        <taxon>Aspergillus subgen. Circumdati</taxon>
    </lineage>
</organism>
<comment type="caution">
    <text evidence="2">The sequence shown here is derived from an EMBL/GenBank/DDBJ whole genome shotgun (WGS) entry which is preliminary data.</text>
</comment>
<dbReference type="Pfam" id="PF14226">
    <property type="entry name" value="DIOX_N"/>
    <property type="match status" value="1"/>
</dbReference>
<keyword evidence="3" id="KW-1185">Reference proteome</keyword>
<evidence type="ECO:0000259" key="1">
    <source>
        <dbReference type="Pfam" id="PF14226"/>
    </source>
</evidence>
<dbReference type="InterPro" id="IPR026992">
    <property type="entry name" value="DIOX_N"/>
</dbReference>
<accession>A0ABQ6KS05</accession>
<dbReference type="Proteomes" id="UP001165189">
    <property type="component" value="Unassembled WGS sequence"/>
</dbReference>
<evidence type="ECO:0000313" key="2">
    <source>
        <dbReference type="EMBL" id="GMG48180.1"/>
    </source>
</evidence>
<dbReference type="SUPFAM" id="SSF51197">
    <property type="entry name" value="Clavaminate synthase-like"/>
    <property type="match status" value="1"/>
</dbReference>
<feature type="domain" description="Non-haem dioxygenase N-terminal" evidence="1">
    <location>
        <begin position="2"/>
        <end position="56"/>
    </location>
</feature>
<evidence type="ECO:0000313" key="3">
    <source>
        <dbReference type="Proteomes" id="UP001165189"/>
    </source>
</evidence>
<dbReference type="Gene3D" id="2.60.120.330">
    <property type="entry name" value="B-lactam Antibiotic, Isopenicillin N Synthase, Chain"/>
    <property type="match status" value="1"/>
</dbReference>
<protein>
    <submittedName>
        <fullName evidence="2">Unnamed protein product</fullName>
    </submittedName>
</protein>
<name>A0ABQ6KS05_ASPOZ</name>
<dbReference type="InterPro" id="IPR027443">
    <property type="entry name" value="IPNS-like_sf"/>
</dbReference>
<reference evidence="2" key="1">
    <citation type="submission" date="2023-04" db="EMBL/GenBank/DDBJ databases">
        <title>Aspergillus oryzae var. brunneus NBRC 4377.</title>
        <authorList>
            <person name="Ichikawa N."/>
            <person name="Sato H."/>
            <person name="Tonouchi N."/>
        </authorList>
    </citation>
    <scope>NUCLEOTIDE SEQUENCE</scope>
    <source>
        <strain evidence="2">NBRC 4377</strain>
    </source>
</reference>
<proteinExistence type="predicted"/>
<gene>
    <name evidence="2" type="ORF">Aory05_000687600</name>
</gene>